<keyword evidence="2" id="KW-1133">Transmembrane helix</keyword>
<feature type="transmembrane region" description="Helical" evidence="2">
    <location>
        <begin position="7"/>
        <end position="27"/>
    </location>
</feature>
<keyword evidence="2" id="KW-0812">Transmembrane</keyword>
<keyword evidence="2" id="KW-0472">Membrane</keyword>
<dbReference type="GeneID" id="66077793"/>
<feature type="compositionally biased region" description="Basic and acidic residues" evidence="1">
    <location>
        <begin position="300"/>
        <end position="327"/>
    </location>
</feature>
<protein>
    <submittedName>
        <fullName evidence="3">Uncharacterized protein</fullName>
    </submittedName>
</protein>
<feature type="compositionally biased region" description="Polar residues" evidence="1">
    <location>
        <begin position="263"/>
        <end position="289"/>
    </location>
</feature>
<dbReference type="EMBL" id="CM032185">
    <property type="protein sequence ID" value="KAG7092357.1"/>
    <property type="molecule type" value="Genomic_DNA"/>
</dbReference>
<dbReference type="OrthoDB" id="3269357at2759"/>
<evidence type="ECO:0000256" key="2">
    <source>
        <dbReference type="SAM" id="Phobius"/>
    </source>
</evidence>
<keyword evidence="4" id="KW-1185">Reference proteome</keyword>
<name>A0A9P7US18_9AGAR</name>
<evidence type="ECO:0000313" key="3">
    <source>
        <dbReference type="EMBL" id="KAG7092357.1"/>
    </source>
</evidence>
<accession>A0A9P7US18</accession>
<feature type="transmembrane region" description="Helical" evidence="2">
    <location>
        <begin position="81"/>
        <end position="102"/>
    </location>
</feature>
<dbReference type="AlphaFoldDB" id="A0A9P7US18"/>
<dbReference type="Proteomes" id="UP001049176">
    <property type="component" value="Chromosome 5"/>
</dbReference>
<feature type="region of interest" description="Disordered" evidence="1">
    <location>
        <begin position="263"/>
        <end position="365"/>
    </location>
</feature>
<sequence>MLSLRYVVFGLFITFSAVVASVAVWNLTYLQVLSSSTKERAIQVDCFLIFLGCFGLVVAFAILFTELAWRNAFTTSFCFELAWTSLCVLMELAGAIASTVIIPEQTCTNKTHGNLSCRSTKILMAFTWMNAILLLLYIPLLCIHVLLFSTGKNRVWFQNIHDLPPLHQRMPGSPAIRQAPVSSWKLETVLAPRPVHAAPPISMYSYRSGLGPEYRIEHFQPPQDEPGRRSPRPVIASQTSDCNYPPFRNALYPQYLQSTLASNQPSASIATPTPRQQISPTFISPSASDNTRRSPLGDWPRADIIKHPSERKKQPHESKMPMMDQKRTSASSSPSRIRPSGPRTSTSRSRPLDLTSSGSNVEAAG</sequence>
<organism evidence="3 4">
    <name type="scientific">Marasmius oreades</name>
    <name type="common">fairy-ring Marasmius</name>
    <dbReference type="NCBI Taxonomy" id="181124"/>
    <lineage>
        <taxon>Eukaryota</taxon>
        <taxon>Fungi</taxon>
        <taxon>Dikarya</taxon>
        <taxon>Basidiomycota</taxon>
        <taxon>Agaricomycotina</taxon>
        <taxon>Agaricomycetes</taxon>
        <taxon>Agaricomycetidae</taxon>
        <taxon>Agaricales</taxon>
        <taxon>Marasmiineae</taxon>
        <taxon>Marasmiaceae</taxon>
        <taxon>Marasmius</taxon>
    </lineage>
</organism>
<gene>
    <name evidence="3" type="ORF">E1B28_008717</name>
</gene>
<feature type="compositionally biased region" description="Low complexity" evidence="1">
    <location>
        <begin position="328"/>
        <end position="357"/>
    </location>
</feature>
<dbReference type="RefSeq" id="XP_043008827.1">
    <property type="nucleotide sequence ID" value="XM_043153543.1"/>
</dbReference>
<feature type="transmembrane region" description="Helical" evidence="2">
    <location>
        <begin position="47"/>
        <end position="69"/>
    </location>
</feature>
<feature type="region of interest" description="Disordered" evidence="1">
    <location>
        <begin position="216"/>
        <end position="242"/>
    </location>
</feature>
<evidence type="ECO:0000313" key="4">
    <source>
        <dbReference type="Proteomes" id="UP001049176"/>
    </source>
</evidence>
<feature type="transmembrane region" description="Helical" evidence="2">
    <location>
        <begin position="122"/>
        <end position="148"/>
    </location>
</feature>
<reference evidence="3" key="1">
    <citation type="journal article" date="2021" name="Genome Biol. Evol.">
        <title>The assembled and annotated genome of the fairy-ring fungus Marasmius oreades.</title>
        <authorList>
            <person name="Hiltunen M."/>
            <person name="Ament-Velasquez S.L."/>
            <person name="Johannesson H."/>
        </authorList>
    </citation>
    <scope>NUCLEOTIDE SEQUENCE</scope>
    <source>
        <strain evidence="3">03SP1</strain>
    </source>
</reference>
<proteinExistence type="predicted"/>
<evidence type="ECO:0000256" key="1">
    <source>
        <dbReference type="SAM" id="MobiDB-lite"/>
    </source>
</evidence>
<dbReference type="KEGG" id="more:E1B28_008717"/>
<comment type="caution">
    <text evidence="3">The sequence shown here is derived from an EMBL/GenBank/DDBJ whole genome shotgun (WGS) entry which is preliminary data.</text>
</comment>